<evidence type="ECO:0000313" key="3">
    <source>
        <dbReference type="EMBL" id="SOB95262.1"/>
    </source>
</evidence>
<dbReference type="Proteomes" id="UP000219068">
    <property type="component" value="Unassembled WGS sequence"/>
</dbReference>
<evidence type="ECO:0000313" key="4">
    <source>
        <dbReference type="Proteomes" id="UP000219068"/>
    </source>
</evidence>
<evidence type="ECO:0000259" key="2">
    <source>
        <dbReference type="Pfam" id="PF03551"/>
    </source>
</evidence>
<dbReference type="InterPro" id="IPR036390">
    <property type="entry name" value="WH_DNA-bd_sf"/>
</dbReference>
<dbReference type="GO" id="GO:0003677">
    <property type="term" value="F:DNA binding"/>
    <property type="evidence" value="ECO:0007669"/>
    <property type="project" value="UniProtKB-KW"/>
</dbReference>
<feature type="domain" description="Transcription regulator PadR N-terminal" evidence="2">
    <location>
        <begin position="19"/>
        <end position="90"/>
    </location>
</feature>
<gene>
    <name evidence="3" type="ORF">SAMN05428964_1011471</name>
</gene>
<dbReference type="InterPro" id="IPR036388">
    <property type="entry name" value="WH-like_DNA-bd_sf"/>
</dbReference>
<dbReference type="InterPro" id="IPR005149">
    <property type="entry name" value="Tscrpt_reg_PadR_N"/>
</dbReference>
<dbReference type="Gene3D" id="1.10.10.10">
    <property type="entry name" value="Winged helix-like DNA-binding domain superfamily/Winged helix DNA-binding domain"/>
    <property type="match status" value="1"/>
</dbReference>
<name>A0A285RS84_9PROT</name>
<organism evidence="3 4">
    <name type="scientific">Thalassospira xiamenensis</name>
    <dbReference type="NCBI Taxonomy" id="220697"/>
    <lineage>
        <taxon>Bacteria</taxon>
        <taxon>Pseudomonadati</taxon>
        <taxon>Pseudomonadota</taxon>
        <taxon>Alphaproteobacteria</taxon>
        <taxon>Rhodospirillales</taxon>
        <taxon>Thalassospiraceae</taxon>
        <taxon>Thalassospira</taxon>
    </lineage>
</organism>
<dbReference type="PANTHER" id="PTHR43252">
    <property type="entry name" value="TRANSCRIPTIONAL REGULATOR YQJI"/>
    <property type="match status" value="1"/>
</dbReference>
<dbReference type="Pfam" id="PF03551">
    <property type="entry name" value="PadR"/>
    <property type="match status" value="1"/>
</dbReference>
<dbReference type="EMBL" id="OBMM01000001">
    <property type="protein sequence ID" value="SOB95262.1"/>
    <property type="molecule type" value="Genomic_DNA"/>
</dbReference>
<reference evidence="3 4" key="1">
    <citation type="submission" date="2017-08" db="EMBL/GenBank/DDBJ databases">
        <authorList>
            <person name="de Groot N.N."/>
        </authorList>
    </citation>
    <scope>NUCLEOTIDE SEQUENCE [LARGE SCALE GENOMIC DNA]</scope>
    <source>
        <strain evidence="3 4">USBA 78</strain>
    </source>
</reference>
<dbReference type="AlphaFoldDB" id="A0A285RS84"/>
<feature type="region of interest" description="Disordered" evidence="1">
    <location>
        <begin position="139"/>
        <end position="166"/>
    </location>
</feature>
<protein>
    <submittedName>
        <fullName evidence="3">DNA-binding transcriptional regulator, PadR family</fullName>
    </submittedName>
</protein>
<feature type="compositionally biased region" description="Basic and acidic residues" evidence="1">
    <location>
        <begin position="139"/>
        <end position="160"/>
    </location>
</feature>
<accession>A0A285RS84</accession>
<dbReference type="SUPFAM" id="SSF46785">
    <property type="entry name" value="Winged helix' DNA-binding domain"/>
    <property type="match status" value="1"/>
</dbReference>
<proteinExistence type="predicted"/>
<sequence length="204" mass="23279">MHNRMDTEQNMDVRTLCLGALMGGEATGYEIRKMFEDGTFSHFQIASLGSIYPALTKLTQDGMVTFVEREQENRPDKKVYQLTSEGRRTFLRTLLQTRPGEDRYRSDILFMLTFAEELPIELTEALIDEFAARHEMMKIDIDPDNPQKDECPPAHGRDEDGQPTPGCRFVAGLGQAMCEATLNFIRQNKAGLIEELRTRKDKKA</sequence>
<keyword evidence="3" id="KW-0238">DNA-binding</keyword>
<dbReference type="PANTHER" id="PTHR43252:SF6">
    <property type="entry name" value="NEGATIVE TRANSCRIPTION REGULATOR PADR"/>
    <property type="match status" value="1"/>
</dbReference>
<evidence type="ECO:0000256" key="1">
    <source>
        <dbReference type="SAM" id="MobiDB-lite"/>
    </source>
</evidence>